<comment type="similarity">
    <text evidence="3 9">Belongs to the class-II aminoacyl-tRNA synthetase family. HisZ subfamily.</text>
</comment>
<evidence type="ECO:0000256" key="6">
    <source>
        <dbReference type="ARBA" id="ARBA00022605"/>
    </source>
</evidence>
<comment type="subunit">
    <text evidence="9">Heteromultimer composed of HisG and HisZ subunits.</text>
</comment>
<dbReference type="Pfam" id="PF13393">
    <property type="entry name" value="tRNA-synt_His"/>
    <property type="match status" value="1"/>
</dbReference>
<evidence type="ECO:0000256" key="4">
    <source>
        <dbReference type="ARBA" id="ARBA00020397"/>
    </source>
</evidence>
<sequence>MGTYSKLTPKGTRDILFEECAAQREARRRLSQVFSLRGYHEVLTPGLEFFDVFNLPGAAIPQQEMYKCTDNQGRLLVLRPDSTLPIARMAASRLQQRQKPLRFYYGQTVYRNSPDLSGRNDECAQMGIELMGAQGLRADLEVIAAGVEALSTCVENFRVEIGHAGFFRALADQLPLSQGEREQLRATIESKNYAALSELLDPLEPTPAVEAMRRLPRLFGGQEVLAQAERWCEGDAAQMLEYLKTLYSALGQLGLGDRLMVDLGLVQRNDYYTGMVFSAYVEDQGDAVLLGGRYDKLCEKFGAPMPAVGFSIDLDAVASLLGEGAPAPQGAEVLVFGEEGREVQALEQVAALTRAGARCESALCSTLEEALAYAREGGIPKVLWVGETTREIPVTREEEQP</sequence>
<dbReference type="AlphaFoldDB" id="A0A9D2C0V9"/>
<comment type="subcellular location">
    <subcellularLocation>
        <location evidence="1 9">Cytoplasm</location>
    </subcellularLocation>
</comment>
<dbReference type="InterPro" id="IPR004516">
    <property type="entry name" value="HisRS/HisZ"/>
</dbReference>
<comment type="pathway">
    <text evidence="2 9">Amino-acid biosynthesis; L-histidine biosynthesis; L-histidine from 5-phospho-alpha-D-ribose 1-diphosphate: step 1/9.</text>
</comment>
<dbReference type="GO" id="GO:0000105">
    <property type="term" value="P:L-histidine biosynthetic process"/>
    <property type="evidence" value="ECO:0007669"/>
    <property type="project" value="UniProtKB-UniRule"/>
</dbReference>
<evidence type="ECO:0000259" key="11">
    <source>
        <dbReference type="Pfam" id="PF13393"/>
    </source>
</evidence>
<dbReference type="GO" id="GO:0140096">
    <property type="term" value="F:catalytic activity, acting on a protein"/>
    <property type="evidence" value="ECO:0007669"/>
    <property type="project" value="UniProtKB-ARBA"/>
</dbReference>
<feature type="binding site" evidence="10">
    <location>
        <begin position="271"/>
        <end position="272"/>
    </location>
    <ligand>
        <name>L-histidine</name>
        <dbReference type="ChEBI" id="CHEBI:57595"/>
    </ligand>
</feature>
<feature type="binding site" evidence="10">
    <location>
        <begin position="81"/>
        <end position="83"/>
    </location>
    <ligand>
        <name>L-histidine</name>
        <dbReference type="ChEBI" id="CHEBI:57595"/>
    </ligand>
</feature>
<dbReference type="GO" id="GO:0016757">
    <property type="term" value="F:glycosyltransferase activity"/>
    <property type="evidence" value="ECO:0007669"/>
    <property type="project" value="UniProtKB-KW"/>
</dbReference>
<dbReference type="SUPFAM" id="SSF55681">
    <property type="entry name" value="Class II aaRS and biotin synthetases"/>
    <property type="match status" value="1"/>
</dbReference>
<keyword evidence="7 9" id="KW-0368">Histidine biosynthesis</keyword>
<dbReference type="GO" id="GO:0004821">
    <property type="term" value="F:histidine-tRNA ligase activity"/>
    <property type="evidence" value="ECO:0007669"/>
    <property type="project" value="TreeGrafter"/>
</dbReference>
<name>A0A9D2C0V9_9FIRM</name>
<keyword evidence="12" id="KW-0808">Transferase</keyword>
<evidence type="ECO:0000313" key="12">
    <source>
        <dbReference type="EMBL" id="HIY26125.1"/>
    </source>
</evidence>
<dbReference type="PANTHER" id="PTHR43707:SF6">
    <property type="entry name" value="ATP PHOSPHORIBOSYLTRANSFERASE REGULATORY SUBUNIT"/>
    <property type="match status" value="1"/>
</dbReference>
<evidence type="ECO:0000313" key="13">
    <source>
        <dbReference type="Proteomes" id="UP000823915"/>
    </source>
</evidence>
<comment type="caution">
    <text evidence="12">The sequence shown here is derived from an EMBL/GenBank/DDBJ whole genome shotgun (WGS) entry which is preliminary data.</text>
</comment>
<reference evidence="12" key="2">
    <citation type="submission" date="2021-04" db="EMBL/GenBank/DDBJ databases">
        <authorList>
            <person name="Gilroy R."/>
        </authorList>
    </citation>
    <scope>NUCLEOTIDE SEQUENCE</scope>
    <source>
        <strain evidence="12">1282</strain>
    </source>
</reference>
<dbReference type="Gene3D" id="3.30.930.10">
    <property type="entry name" value="Bira Bifunctional Protein, Domain 2"/>
    <property type="match status" value="1"/>
</dbReference>
<dbReference type="InterPro" id="IPR004517">
    <property type="entry name" value="HisZ"/>
</dbReference>
<keyword evidence="6 9" id="KW-0028">Amino-acid biosynthesis</keyword>
<dbReference type="GO" id="GO:0006427">
    <property type="term" value="P:histidyl-tRNA aminoacylation"/>
    <property type="evidence" value="ECO:0007669"/>
    <property type="project" value="TreeGrafter"/>
</dbReference>
<evidence type="ECO:0000256" key="1">
    <source>
        <dbReference type="ARBA" id="ARBA00004496"/>
    </source>
</evidence>
<evidence type="ECO:0000256" key="7">
    <source>
        <dbReference type="ARBA" id="ARBA00023102"/>
    </source>
</evidence>
<dbReference type="GO" id="GO:0005737">
    <property type="term" value="C:cytoplasm"/>
    <property type="evidence" value="ECO:0007669"/>
    <property type="project" value="UniProtKB-SubCell"/>
</dbReference>
<dbReference type="InterPro" id="IPR041715">
    <property type="entry name" value="HisRS-like_core"/>
</dbReference>
<accession>A0A9D2C0V9</accession>
<feature type="binding site" evidence="10">
    <location>
        <position position="129"/>
    </location>
    <ligand>
        <name>L-histidine</name>
        <dbReference type="ChEBI" id="CHEBI:57595"/>
    </ligand>
</feature>
<evidence type="ECO:0000256" key="10">
    <source>
        <dbReference type="PIRSR" id="PIRSR001549-1"/>
    </source>
</evidence>
<keyword evidence="5 9" id="KW-0963">Cytoplasm</keyword>
<protein>
    <recommendedName>
        <fullName evidence="4 9">ATP phosphoribosyltransferase regulatory subunit</fullName>
    </recommendedName>
</protein>
<organism evidence="12 13">
    <name type="scientific">Candidatus Acutalibacter pullistercoris</name>
    <dbReference type="NCBI Taxonomy" id="2838418"/>
    <lineage>
        <taxon>Bacteria</taxon>
        <taxon>Bacillati</taxon>
        <taxon>Bacillota</taxon>
        <taxon>Clostridia</taxon>
        <taxon>Eubacteriales</taxon>
        <taxon>Acutalibacteraceae</taxon>
        <taxon>Acutalibacter</taxon>
    </lineage>
</organism>
<dbReference type="CDD" id="cd00773">
    <property type="entry name" value="HisRS-like_core"/>
    <property type="match status" value="1"/>
</dbReference>
<evidence type="ECO:0000256" key="2">
    <source>
        <dbReference type="ARBA" id="ARBA00004667"/>
    </source>
</evidence>
<dbReference type="PIRSF" id="PIRSF001549">
    <property type="entry name" value="His-tRNA_synth"/>
    <property type="match status" value="1"/>
</dbReference>
<feature type="binding site" evidence="10">
    <location>
        <position position="111"/>
    </location>
    <ligand>
        <name>L-histidine</name>
        <dbReference type="ChEBI" id="CHEBI:57595"/>
    </ligand>
</feature>
<feature type="binding site" evidence="10">
    <location>
        <position position="125"/>
    </location>
    <ligand>
        <name>L-histidine</name>
        <dbReference type="ChEBI" id="CHEBI:57595"/>
    </ligand>
</feature>
<dbReference type="HAMAP" id="MF_00125">
    <property type="entry name" value="HisZ"/>
    <property type="match status" value="1"/>
</dbReference>
<evidence type="ECO:0000256" key="5">
    <source>
        <dbReference type="ARBA" id="ARBA00022490"/>
    </source>
</evidence>
<keyword evidence="12" id="KW-0328">Glycosyltransferase</keyword>
<evidence type="ECO:0000256" key="9">
    <source>
        <dbReference type="HAMAP-Rule" id="MF_00125"/>
    </source>
</evidence>
<dbReference type="PANTHER" id="PTHR43707">
    <property type="entry name" value="HISTIDYL-TRNA SYNTHETASE"/>
    <property type="match status" value="1"/>
</dbReference>
<comment type="miscellaneous">
    <text evidence="9">This function is generally fulfilled by the C-terminal part of HisG, which is missing in some bacteria such as this one.</text>
</comment>
<proteinExistence type="inferred from homology"/>
<reference evidence="12" key="1">
    <citation type="journal article" date="2021" name="PeerJ">
        <title>Extensive microbial diversity within the chicken gut microbiome revealed by metagenomics and culture.</title>
        <authorList>
            <person name="Gilroy R."/>
            <person name="Ravi A."/>
            <person name="Getino M."/>
            <person name="Pursley I."/>
            <person name="Horton D.L."/>
            <person name="Alikhan N.F."/>
            <person name="Baker D."/>
            <person name="Gharbi K."/>
            <person name="Hall N."/>
            <person name="Watson M."/>
            <person name="Adriaenssens E.M."/>
            <person name="Foster-Nyarko E."/>
            <person name="Jarju S."/>
            <person name="Secka A."/>
            <person name="Antonio M."/>
            <person name="Oren A."/>
            <person name="Chaudhuri R.R."/>
            <person name="La Ragione R."/>
            <person name="Hildebrand F."/>
            <person name="Pallen M.J."/>
        </authorList>
    </citation>
    <scope>NUCLEOTIDE SEQUENCE</scope>
    <source>
        <strain evidence="12">1282</strain>
    </source>
</reference>
<gene>
    <name evidence="9 12" type="primary">hisZ</name>
    <name evidence="12" type="ORF">H9838_03020</name>
</gene>
<dbReference type="InterPro" id="IPR045864">
    <property type="entry name" value="aa-tRNA-synth_II/BPL/LPL"/>
</dbReference>
<feature type="domain" description="Class II Histidinyl-tRNA synthetase (HisRS)-like catalytic core" evidence="11">
    <location>
        <begin position="11"/>
        <end position="317"/>
    </location>
</feature>
<comment type="function">
    <text evidence="8 9">Required for the first step of histidine biosynthesis. May allow the feedback regulation of ATP phosphoribosyltransferase activity by histidine.</text>
</comment>
<dbReference type="NCBIfam" id="TIGR00443">
    <property type="entry name" value="hisZ_biosyn_reg"/>
    <property type="match status" value="1"/>
</dbReference>
<dbReference type="Proteomes" id="UP000823915">
    <property type="component" value="Unassembled WGS sequence"/>
</dbReference>
<dbReference type="EMBL" id="DXDU01000049">
    <property type="protein sequence ID" value="HIY26125.1"/>
    <property type="molecule type" value="Genomic_DNA"/>
</dbReference>
<evidence type="ECO:0000256" key="8">
    <source>
        <dbReference type="ARBA" id="ARBA00025246"/>
    </source>
</evidence>
<evidence type="ECO:0000256" key="3">
    <source>
        <dbReference type="ARBA" id="ARBA00005539"/>
    </source>
</evidence>